<protein>
    <submittedName>
        <fullName evidence="6">Response regulator</fullName>
    </submittedName>
</protein>
<evidence type="ECO:0000259" key="5">
    <source>
        <dbReference type="PROSITE" id="PS50110"/>
    </source>
</evidence>
<dbReference type="SUPFAM" id="SSF52172">
    <property type="entry name" value="CheY-like"/>
    <property type="match status" value="1"/>
</dbReference>
<comment type="caution">
    <text evidence="6">The sequence shown here is derived from an EMBL/GenBank/DDBJ whole genome shotgun (WGS) entry which is preliminary data.</text>
</comment>
<evidence type="ECO:0000256" key="1">
    <source>
        <dbReference type="ARBA" id="ARBA00022553"/>
    </source>
</evidence>
<dbReference type="InterPro" id="IPR001789">
    <property type="entry name" value="Sig_transdc_resp-reg_receiver"/>
</dbReference>
<evidence type="ECO:0000256" key="4">
    <source>
        <dbReference type="PROSITE-ProRule" id="PRU00169"/>
    </source>
</evidence>
<dbReference type="AlphaFoldDB" id="A0A7V7PSK5"/>
<dbReference type="PANTHER" id="PTHR44591:SF3">
    <property type="entry name" value="RESPONSE REGULATORY DOMAIN-CONTAINING PROTEIN"/>
    <property type="match status" value="1"/>
</dbReference>
<dbReference type="PROSITE" id="PS50110">
    <property type="entry name" value="RESPONSE_REGULATORY"/>
    <property type="match status" value="1"/>
</dbReference>
<proteinExistence type="predicted"/>
<dbReference type="Gene3D" id="3.40.50.2300">
    <property type="match status" value="1"/>
</dbReference>
<evidence type="ECO:0000313" key="7">
    <source>
        <dbReference type="Proteomes" id="UP000432089"/>
    </source>
</evidence>
<name>A0A7V7PSK5_9HYPH</name>
<evidence type="ECO:0000256" key="2">
    <source>
        <dbReference type="ARBA" id="ARBA00023015"/>
    </source>
</evidence>
<keyword evidence="3" id="KW-0804">Transcription</keyword>
<dbReference type="PANTHER" id="PTHR44591">
    <property type="entry name" value="STRESS RESPONSE REGULATOR PROTEIN 1"/>
    <property type="match status" value="1"/>
</dbReference>
<accession>A0A7V7PSK5</accession>
<dbReference type="RefSeq" id="WP_150968317.1">
    <property type="nucleotide sequence ID" value="NZ_VZDO01000002.1"/>
</dbReference>
<organism evidence="6 7">
    <name type="scientific">Plantimonas leprariae</name>
    <dbReference type="NCBI Taxonomy" id="2615207"/>
    <lineage>
        <taxon>Bacteria</taxon>
        <taxon>Pseudomonadati</taxon>
        <taxon>Pseudomonadota</taxon>
        <taxon>Alphaproteobacteria</taxon>
        <taxon>Hyphomicrobiales</taxon>
        <taxon>Aurantimonadaceae</taxon>
        <taxon>Plantimonas</taxon>
    </lineage>
</organism>
<sequence>MSRTPSLSGSTVLVVEDDYYLADDARQALERAGATVLGPCASADDALAVLQEQTPDCAVVDINLGTSRSFDLARTIKGHGIAMLFVTGYDASAIPPDLADIPCLQKPLEPSKLTAAITELRRGSRDGG</sequence>
<evidence type="ECO:0000256" key="3">
    <source>
        <dbReference type="ARBA" id="ARBA00023163"/>
    </source>
</evidence>
<evidence type="ECO:0000313" key="6">
    <source>
        <dbReference type="EMBL" id="KAB0682057.1"/>
    </source>
</evidence>
<feature type="modified residue" description="4-aspartylphosphate" evidence="4">
    <location>
        <position position="61"/>
    </location>
</feature>
<dbReference type="EMBL" id="VZDO01000002">
    <property type="protein sequence ID" value="KAB0682057.1"/>
    <property type="molecule type" value="Genomic_DNA"/>
</dbReference>
<dbReference type="GO" id="GO:0000160">
    <property type="term" value="P:phosphorelay signal transduction system"/>
    <property type="evidence" value="ECO:0007669"/>
    <property type="project" value="InterPro"/>
</dbReference>
<dbReference type="Pfam" id="PF00072">
    <property type="entry name" value="Response_reg"/>
    <property type="match status" value="1"/>
</dbReference>
<dbReference type="InterPro" id="IPR011006">
    <property type="entry name" value="CheY-like_superfamily"/>
</dbReference>
<keyword evidence="1 4" id="KW-0597">Phosphoprotein</keyword>
<keyword evidence="2" id="KW-0805">Transcription regulation</keyword>
<dbReference type="InterPro" id="IPR050595">
    <property type="entry name" value="Bact_response_regulator"/>
</dbReference>
<keyword evidence="7" id="KW-1185">Reference proteome</keyword>
<dbReference type="SMART" id="SM00448">
    <property type="entry name" value="REC"/>
    <property type="match status" value="1"/>
</dbReference>
<gene>
    <name evidence="6" type="ORF">F6X38_04455</name>
</gene>
<reference evidence="6 7" key="1">
    <citation type="submission" date="2019-09" db="EMBL/GenBank/DDBJ databases">
        <title>YIM 132180 draft genome.</title>
        <authorList>
            <person name="Zhang K."/>
        </authorList>
    </citation>
    <scope>NUCLEOTIDE SEQUENCE [LARGE SCALE GENOMIC DNA]</scope>
    <source>
        <strain evidence="6 7">YIM 132180</strain>
    </source>
</reference>
<dbReference type="Proteomes" id="UP000432089">
    <property type="component" value="Unassembled WGS sequence"/>
</dbReference>
<feature type="domain" description="Response regulatory" evidence="5">
    <location>
        <begin position="11"/>
        <end position="121"/>
    </location>
</feature>